<feature type="compositionally biased region" description="Low complexity" evidence="9">
    <location>
        <begin position="577"/>
        <end position="590"/>
    </location>
</feature>
<feature type="compositionally biased region" description="Polar residues" evidence="9">
    <location>
        <begin position="548"/>
        <end position="558"/>
    </location>
</feature>
<feature type="region of interest" description="Disordered" evidence="9">
    <location>
        <begin position="1"/>
        <end position="48"/>
    </location>
</feature>
<feature type="region of interest" description="Disordered" evidence="9">
    <location>
        <begin position="515"/>
        <end position="564"/>
    </location>
</feature>
<proteinExistence type="inferred from homology"/>
<keyword evidence="5" id="KW-0698">rRNA processing</keyword>
<feature type="compositionally biased region" description="Basic and acidic residues" evidence="9">
    <location>
        <begin position="312"/>
        <end position="329"/>
    </location>
</feature>
<feature type="compositionally biased region" description="Pro residues" evidence="9">
    <location>
        <begin position="668"/>
        <end position="677"/>
    </location>
</feature>
<dbReference type="RefSeq" id="XP_016612914.1">
    <property type="nucleotide sequence ID" value="XM_016748902.1"/>
</dbReference>
<comment type="similarity">
    <text evidence="2">Belongs to the NAF1 family.</text>
</comment>
<evidence type="ECO:0000313" key="11">
    <source>
        <dbReference type="Proteomes" id="UP000053201"/>
    </source>
</evidence>
<dbReference type="InterPro" id="IPR009000">
    <property type="entry name" value="Transl_B-barrel_sf"/>
</dbReference>
<feature type="compositionally biased region" description="Acidic residues" evidence="9">
    <location>
        <begin position="519"/>
        <end position="533"/>
    </location>
</feature>
<evidence type="ECO:0000256" key="8">
    <source>
        <dbReference type="ARBA" id="ARBA00023242"/>
    </source>
</evidence>
<dbReference type="AlphaFoldDB" id="A0A0L0HVE3"/>
<evidence type="ECO:0000256" key="5">
    <source>
        <dbReference type="ARBA" id="ARBA00022552"/>
    </source>
</evidence>
<dbReference type="GO" id="GO:0001522">
    <property type="term" value="P:pseudouridine synthesis"/>
    <property type="evidence" value="ECO:0007669"/>
    <property type="project" value="InterPro"/>
</dbReference>
<keyword evidence="6" id="KW-0597">Phosphoprotein</keyword>
<keyword evidence="4" id="KW-0690">Ribosome biogenesis</keyword>
<feature type="compositionally biased region" description="Polar residues" evidence="9">
    <location>
        <begin position="591"/>
        <end position="611"/>
    </location>
</feature>
<keyword evidence="7" id="KW-0694">RNA-binding</keyword>
<evidence type="ECO:0000256" key="7">
    <source>
        <dbReference type="ARBA" id="ARBA00022884"/>
    </source>
</evidence>
<dbReference type="GO" id="GO:0006364">
    <property type="term" value="P:rRNA processing"/>
    <property type="evidence" value="ECO:0007669"/>
    <property type="project" value="UniProtKB-KW"/>
</dbReference>
<feature type="compositionally biased region" description="Polar residues" evidence="9">
    <location>
        <begin position="15"/>
        <end position="27"/>
    </location>
</feature>
<feature type="compositionally biased region" description="Low complexity" evidence="9">
    <location>
        <begin position="721"/>
        <end position="748"/>
    </location>
</feature>
<feature type="region of interest" description="Disordered" evidence="9">
    <location>
        <begin position="195"/>
        <end position="214"/>
    </location>
</feature>
<sequence>MGGEYRTDVELPSLETPNIEASPSRPSATVGMEPAPGKIQTKPESPIAPENWIDQILGGMESNFSATENGGAEATNVTNETVEDLAAFLREGPQDLADTDQKFNGGNAALEDTHASTQTLEDKEIVPQTLENSVVQLDGLAALEAETIVEDGLTVVTTEDVCLSAVDSVASSIKSSEPQPGEGLFKVDTRPALGNVSADYGEERGNKDEWNWISDDEKLGEKDIKEQPRERLPTGLGVGEMEEISEDEEQEENIDQPSTILSKTVETTIKPVPESERSVATDVSSISTKIETASDTALEIKSEKIELVEKLESVIEPALEVKEESKYEGDADEGEGSDFEFSDEDTSSDEEVEPTLSLQERERRLVAMDENGGDDDDQPSATRLRTKNELAALPKIEPITEPIPQDASLRSIGTIHSTVDDLLVIQSPPTDNTDRVLDADTIVLFSDRTPLGRIFETFGPVTKPLYSIRFNSVEEVQAMLEKSGTGTEVFVAEGLEKVVFTRVLKAYKGSDASNIHDEEVGEEEMEFSDDEQEAEFKRQLKLKRKRAANTQVDGNTGSPGPADQALMDNAEYQILQRPRGQQQARGRSPQMSNYNNRYPNSGGSHSHTSLNDGFRRGRGSHDGGFRGHHQRGGRGGRGRGGYQQSRGGYAQSHPFQQQGYPQQYPSQAFPPYPPNPIPNQQQQQLALAALSLLNANNPAMQNMGMMGGFDISSMMGMMQGVLQQQQQQQGSGTGQNQGQSQEQQQTQPGGYGYDPRLNGGGL</sequence>
<protein>
    <recommendedName>
        <fullName evidence="3">H/ACA ribonucleoprotein complex non-core subunit NAF1</fullName>
    </recommendedName>
</protein>
<evidence type="ECO:0000256" key="6">
    <source>
        <dbReference type="ARBA" id="ARBA00022553"/>
    </source>
</evidence>
<feature type="compositionally biased region" description="Low complexity" evidence="9">
    <location>
        <begin position="642"/>
        <end position="667"/>
    </location>
</feature>
<evidence type="ECO:0000256" key="9">
    <source>
        <dbReference type="SAM" id="MobiDB-lite"/>
    </source>
</evidence>
<dbReference type="GO" id="GO:0003723">
    <property type="term" value="F:RNA binding"/>
    <property type="evidence" value="ECO:0007669"/>
    <property type="project" value="UniProtKB-KW"/>
</dbReference>
<dbReference type="InterPro" id="IPR038664">
    <property type="entry name" value="Gar1/Naf1_Cbf5-bd_sf"/>
</dbReference>
<dbReference type="PANTHER" id="PTHR31633">
    <property type="entry name" value="H/ACA RIBONUCLEOPROTEIN COMPLEX NON-CORE SUBUNIT NAF1"/>
    <property type="match status" value="1"/>
</dbReference>
<feature type="region of interest" description="Disordered" evidence="9">
    <location>
        <begin position="171"/>
        <end position="190"/>
    </location>
</feature>
<feature type="compositionally biased region" description="Basic and acidic residues" evidence="9">
    <location>
        <begin position="613"/>
        <end position="625"/>
    </location>
</feature>
<evidence type="ECO:0000256" key="1">
    <source>
        <dbReference type="ARBA" id="ARBA00004123"/>
    </source>
</evidence>
<dbReference type="InParanoid" id="A0A0L0HVE3"/>
<dbReference type="Pfam" id="PF04410">
    <property type="entry name" value="Gar1"/>
    <property type="match status" value="1"/>
</dbReference>
<evidence type="ECO:0000313" key="10">
    <source>
        <dbReference type="EMBL" id="KND04875.1"/>
    </source>
</evidence>
<feature type="compositionally biased region" description="Acidic residues" evidence="9">
    <location>
        <begin position="240"/>
        <end position="254"/>
    </location>
</feature>
<feature type="region of interest" description="Disordered" evidence="9">
    <location>
        <begin position="219"/>
        <end position="261"/>
    </location>
</feature>
<dbReference type="VEuPathDB" id="FungiDB:SPPG_00573"/>
<dbReference type="GeneID" id="27684293"/>
<reference evidence="10 11" key="1">
    <citation type="submission" date="2009-08" db="EMBL/GenBank/DDBJ databases">
        <title>The Genome Sequence of Spizellomyces punctatus strain DAOM BR117.</title>
        <authorList>
            <consortium name="The Broad Institute Genome Sequencing Platform"/>
            <person name="Russ C."/>
            <person name="Cuomo C."/>
            <person name="Shea T."/>
            <person name="Young S.K."/>
            <person name="Zeng Q."/>
            <person name="Koehrsen M."/>
            <person name="Haas B."/>
            <person name="Borodovsky M."/>
            <person name="Guigo R."/>
            <person name="Alvarado L."/>
            <person name="Berlin A."/>
            <person name="Bochicchio J."/>
            <person name="Borenstein D."/>
            <person name="Chapman S."/>
            <person name="Chen Z."/>
            <person name="Engels R."/>
            <person name="Freedman E."/>
            <person name="Gellesch M."/>
            <person name="Goldberg J."/>
            <person name="Griggs A."/>
            <person name="Gujja S."/>
            <person name="Heiman D."/>
            <person name="Hepburn T."/>
            <person name="Howarth C."/>
            <person name="Jen D."/>
            <person name="Larson L."/>
            <person name="Lewis B."/>
            <person name="Mehta T."/>
            <person name="Park D."/>
            <person name="Pearson M."/>
            <person name="Roberts A."/>
            <person name="Saif S."/>
            <person name="Shenoy N."/>
            <person name="Sisk P."/>
            <person name="Stolte C."/>
            <person name="Sykes S."/>
            <person name="Thomson T."/>
            <person name="Walk T."/>
            <person name="White J."/>
            <person name="Yandava C."/>
            <person name="Burger G."/>
            <person name="Gray M.W."/>
            <person name="Holland P.W.H."/>
            <person name="King N."/>
            <person name="Lang F.B.F."/>
            <person name="Roger A.J."/>
            <person name="Ruiz-Trillo I."/>
            <person name="Lander E."/>
            <person name="Nusbaum C."/>
        </authorList>
    </citation>
    <scope>NUCLEOTIDE SEQUENCE [LARGE SCALE GENOMIC DNA]</scope>
    <source>
        <strain evidence="10 11">DAOM BR117</strain>
    </source>
</reference>
<dbReference type="eggNOG" id="KOG2236">
    <property type="taxonomic scope" value="Eukaryota"/>
</dbReference>
<evidence type="ECO:0000256" key="2">
    <source>
        <dbReference type="ARBA" id="ARBA00009801"/>
    </source>
</evidence>
<evidence type="ECO:0000256" key="3">
    <source>
        <dbReference type="ARBA" id="ARBA00021438"/>
    </source>
</evidence>
<keyword evidence="11" id="KW-1185">Reference proteome</keyword>
<dbReference type="Proteomes" id="UP000053201">
    <property type="component" value="Unassembled WGS sequence"/>
</dbReference>
<accession>A0A0L0HVE3</accession>
<dbReference type="Gene3D" id="2.40.10.230">
    <property type="entry name" value="Probable tRNA pseudouridine synthase domain"/>
    <property type="match status" value="1"/>
</dbReference>
<evidence type="ECO:0000256" key="4">
    <source>
        <dbReference type="ARBA" id="ARBA00022517"/>
    </source>
</evidence>
<keyword evidence="8" id="KW-0539">Nucleus</keyword>
<feature type="compositionally biased region" description="Acidic residues" evidence="9">
    <location>
        <begin position="330"/>
        <end position="353"/>
    </location>
</feature>
<dbReference type="OrthoDB" id="21550at2759"/>
<feature type="region of interest" description="Disordered" evidence="9">
    <location>
        <begin position="577"/>
        <end position="681"/>
    </location>
</feature>
<feature type="compositionally biased region" description="Basic and acidic residues" evidence="9">
    <location>
        <begin position="219"/>
        <end position="232"/>
    </location>
</feature>
<feature type="region of interest" description="Disordered" evidence="9">
    <location>
        <begin position="312"/>
        <end position="361"/>
    </location>
</feature>
<dbReference type="GO" id="GO:0005634">
    <property type="term" value="C:nucleus"/>
    <property type="evidence" value="ECO:0007669"/>
    <property type="project" value="UniProtKB-SubCell"/>
</dbReference>
<dbReference type="InterPro" id="IPR007504">
    <property type="entry name" value="H/ACA_rnp_Gar1/Naf1"/>
</dbReference>
<feature type="region of interest" description="Disordered" evidence="9">
    <location>
        <begin position="721"/>
        <end position="762"/>
    </location>
</feature>
<dbReference type="SUPFAM" id="SSF50447">
    <property type="entry name" value="Translation proteins"/>
    <property type="match status" value="1"/>
</dbReference>
<dbReference type="GO" id="GO:0005732">
    <property type="term" value="C:sno(s)RNA-containing ribonucleoprotein complex"/>
    <property type="evidence" value="ECO:0007669"/>
    <property type="project" value="InterPro"/>
</dbReference>
<dbReference type="OMA" id="EWDQDRR"/>
<name>A0A0L0HVE3_SPIPD</name>
<dbReference type="EMBL" id="KQ257450">
    <property type="protein sequence ID" value="KND04875.1"/>
    <property type="molecule type" value="Genomic_DNA"/>
</dbReference>
<gene>
    <name evidence="10" type="ORF">SPPG_00573</name>
</gene>
<dbReference type="InterPro" id="IPR040309">
    <property type="entry name" value="Naf1"/>
</dbReference>
<feature type="compositionally biased region" description="Basic and acidic residues" evidence="9">
    <location>
        <begin position="201"/>
        <end position="214"/>
    </location>
</feature>
<feature type="region of interest" description="Disordered" evidence="9">
    <location>
        <begin position="266"/>
        <end position="285"/>
    </location>
</feature>
<dbReference type="PANTHER" id="PTHR31633:SF1">
    <property type="entry name" value="H_ACA RIBONUCLEOPROTEIN COMPLEX NON-CORE SUBUNIT NAF1"/>
    <property type="match status" value="1"/>
</dbReference>
<feature type="compositionally biased region" description="Basic residues" evidence="9">
    <location>
        <begin position="626"/>
        <end position="637"/>
    </location>
</feature>
<comment type="subcellular location">
    <subcellularLocation>
        <location evidence="1">Nucleus</location>
    </subcellularLocation>
</comment>
<dbReference type="STRING" id="645134.A0A0L0HVE3"/>
<dbReference type="GO" id="GO:0000493">
    <property type="term" value="P:box H/ACA snoRNP assembly"/>
    <property type="evidence" value="ECO:0007669"/>
    <property type="project" value="InterPro"/>
</dbReference>
<organism evidence="10 11">
    <name type="scientific">Spizellomyces punctatus (strain DAOM BR117)</name>
    <dbReference type="NCBI Taxonomy" id="645134"/>
    <lineage>
        <taxon>Eukaryota</taxon>
        <taxon>Fungi</taxon>
        <taxon>Fungi incertae sedis</taxon>
        <taxon>Chytridiomycota</taxon>
        <taxon>Chytridiomycota incertae sedis</taxon>
        <taxon>Chytridiomycetes</taxon>
        <taxon>Spizellomycetales</taxon>
        <taxon>Spizellomycetaceae</taxon>
        <taxon>Spizellomyces</taxon>
    </lineage>
</organism>